<dbReference type="PANTHER" id="PTHR34710:SF20">
    <property type="entry name" value="OS10G0550200 PROTEIN"/>
    <property type="match status" value="1"/>
</dbReference>
<dbReference type="EnsemblPlants" id="TuG1812G0700006103.01.T01">
    <property type="protein sequence ID" value="TuG1812G0700006103.01.T01"/>
    <property type="gene ID" value="TuG1812G0700006103.01"/>
</dbReference>
<organism evidence="2 3">
    <name type="scientific">Triticum urartu</name>
    <name type="common">Red wild einkorn</name>
    <name type="synonym">Crithodium urartu</name>
    <dbReference type="NCBI Taxonomy" id="4572"/>
    <lineage>
        <taxon>Eukaryota</taxon>
        <taxon>Viridiplantae</taxon>
        <taxon>Streptophyta</taxon>
        <taxon>Embryophyta</taxon>
        <taxon>Tracheophyta</taxon>
        <taxon>Spermatophyta</taxon>
        <taxon>Magnoliopsida</taxon>
        <taxon>Liliopsida</taxon>
        <taxon>Poales</taxon>
        <taxon>Poaceae</taxon>
        <taxon>BOP clade</taxon>
        <taxon>Pooideae</taxon>
        <taxon>Triticodae</taxon>
        <taxon>Triticeae</taxon>
        <taxon>Triticinae</taxon>
        <taxon>Triticum</taxon>
    </lineage>
</organism>
<dbReference type="Gramene" id="TuG1812G0700006103.01.T01">
    <property type="protein sequence ID" value="TuG1812G0700006103.01.T01"/>
    <property type="gene ID" value="TuG1812G0700006103.01"/>
</dbReference>
<dbReference type="Proteomes" id="UP000015106">
    <property type="component" value="Chromosome 7"/>
</dbReference>
<accession>A0A8R7VAF6</accession>
<sequence>MFPLTISLATSRPLMPCTRTMTAADLERQTNEYITAALDHYNSQDQNQVKYELVRAIYTSTAIMDARGFYGHVNFTAKSSLENSKEELLFAEVYYERRSDTCIPTSIVSLEGQNGVGGVRGKEICGPYRGMEIRVDTQHCYACLEAVKHLEDGTLYETGHHVDSCYGYM</sequence>
<reference evidence="2" key="3">
    <citation type="submission" date="2022-06" db="UniProtKB">
        <authorList>
            <consortium name="EnsemblPlants"/>
        </authorList>
    </citation>
    <scope>IDENTIFICATION</scope>
</reference>
<evidence type="ECO:0000259" key="1">
    <source>
        <dbReference type="Pfam" id="PF12274"/>
    </source>
</evidence>
<dbReference type="InterPro" id="IPR022059">
    <property type="entry name" value="DUF3615"/>
</dbReference>
<keyword evidence="3" id="KW-1185">Reference proteome</keyword>
<dbReference type="Pfam" id="PF12274">
    <property type="entry name" value="DUF3615"/>
    <property type="match status" value="1"/>
</dbReference>
<protein>
    <recommendedName>
        <fullName evidence="1">DUF3615 domain-containing protein</fullName>
    </recommendedName>
</protein>
<name>A0A8R7VAF6_TRIUA</name>
<reference evidence="2" key="2">
    <citation type="submission" date="2018-03" db="EMBL/GenBank/DDBJ databases">
        <title>The Triticum urartu genome reveals the dynamic nature of wheat genome evolution.</title>
        <authorList>
            <person name="Ling H."/>
            <person name="Ma B."/>
            <person name="Shi X."/>
            <person name="Liu H."/>
            <person name="Dong L."/>
            <person name="Sun H."/>
            <person name="Cao Y."/>
            <person name="Gao Q."/>
            <person name="Zheng S."/>
            <person name="Li Y."/>
            <person name="Yu Y."/>
            <person name="Du H."/>
            <person name="Qi M."/>
            <person name="Li Y."/>
            <person name="Yu H."/>
            <person name="Cui Y."/>
            <person name="Wang N."/>
            <person name="Chen C."/>
            <person name="Wu H."/>
            <person name="Zhao Y."/>
            <person name="Zhang J."/>
            <person name="Li Y."/>
            <person name="Zhou W."/>
            <person name="Zhang B."/>
            <person name="Hu W."/>
            <person name="Eijk M."/>
            <person name="Tang J."/>
            <person name="Witsenboer H."/>
            <person name="Zhao S."/>
            <person name="Li Z."/>
            <person name="Zhang A."/>
            <person name="Wang D."/>
            <person name="Liang C."/>
        </authorList>
    </citation>
    <scope>NUCLEOTIDE SEQUENCE [LARGE SCALE GENOMIC DNA]</scope>
    <source>
        <strain evidence="2">cv. G1812</strain>
    </source>
</reference>
<evidence type="ECO:0000313" key="2">
    <source>
        <dbReference type="EnsemblPlants" id="TuG1812G0700006103.01.T01"/>
    </source>
</evidence>
<proteinExistence type="predicted"/>
<evidence type="ECO:0000313" key="3">
    <source>
        <dbReference type="Proteomes" id="UP000015106"/>
    </source>
</evidence>
<dbReference type="PANTHER" id="PTHR34710">
    <property type="entry name" value="OS03G0834100 PROTEIN"/>
    <property type="match status" value="1"/>
</dbReference>
<feature type="domain" description="DUF3615" evidence="1">
    <location>
        <begin position="35"/>
        <end position="149"/>
    </location>
</feature>
<reference evidence="3" key="1">
    <citation type="journal article" date="2013" name="Nature">
        <title>Draft genome of the wheat A-genome progenitor Triticum urartu.</title>
        <authorList>
            <person name="Ling H.Q."/>
            <person name="Zhao S."/>
            <person name="Liu D."/>
            <person name="Wang J."/>
            <person name="Sun H."/>
            <person name="Zhang C."/>
            <person name="Fan H."/>
            <person name="Li D."/>
            <person name="Dong L."/>
            <person name="Tao Y."/>
            <person name="Gao C."/>
            <person name="Wu H."/>
            <person name="Li Y."/>
            <person name="Cui Y."/>
            <person name="Guo X."/>
            <person name="Zheng S."/>
            <person name="Wang B."/>
            <person name="Yu K."/>
            <person name="Liang Q."/>
            <person name="Yang W."/>
            <person name="Lou X."/>
            <person name="Chen J."/>
            <person name="Feng M."/>
            <person name="Jian J."/>
            <person name="Zhang X."/>
            <person name="Luo G."/>
            <person name="Jiang Y."/>
            <person name="Liu J."/>
            <person name="Wang Z."/>
            <person name="Sha Y."/>
            <person name="Zhang B."/>
            <person name="Wu H."/>
            <person name="Tang D."/>
            <person name="Shen Q."/>
            <person name="Xue P."/>
            <person name="Zou S."/>
            <person name="Wang X."/>
            <person name="Liu X."/>
            <person name="Wang F."/>
            <person name="Yang Y."/>
            <person name="An X."/>
            <person name="Dong Z."/>
            <person name="Zhang K."/>
            <person name="Zhang X."/>
            <person name="Luo M.C."/>
            <person name="Dvorak J."/>
            <person name="Tong Y."/>
            <person name="Wang J."/>
            <person name="Yang H."/>
            <person name="Li Z."/>
            <person name="Wang D."/>
            <person name="Zhang A."/>
            <person name="Wang J."/>
        </authorList>
    </citation>
    <scope>NUCLEOTIDE SEQUENCE</scope>
    <source>
        <strain evidence="3">cv. G1812</strain>
    </source>
</reference>
<dbReference type="AlphaFoldDB" id="A0A8R7VAF6"/>